<evidence type="ECO:0000256" key="2">
    <source>
        <dbReference type="ARBA" id="ARBA00023274"/>
    </source>
</evidence>
<comment type="caution">
    <text evidence="5">The sequence shown here is derived from an EMBL/GenBank/DDBJ whole genome shotgun (WGS) entry which is preliminary data.</text>
</comment>
<dbReference type="AlphaFoldDB" id="A0A1B7LUP3"/>
<evidence type="ECO:0000256" key="1">
    <source>
        <dbReference type="ARBA" id="ARBA00022980"/>
    </source>
</evidence>
<dbReference type="NCBIfam" id="NF011093">
    <property type="entry name" value="PRK14520.1"/>
    <property type="match status" value="1"/>
</dbReference>
<protein>
    <recommendedName>
        <fullName evidence="3">Small ribosomal subunit protein bS16</fullName>
    </recommendedName>
</protein>
<dbReference type="Gene3D" id="3.30.1320.10">
    <property type="match status" value="1"/>
</dbReference>
<dbReference type="PANTHER" id="PTHR12919">
    <property type="entry name" value="30S RIBOSOMAL PROTEIN S16"/>
    <property type="match status" value="1"/>
</dbReference>
<sequence length="140" mass="15607">MAVRIRLKRFGKIRSPHYRVVVADQRAKRDGAVIEEIGIYHPTKDPSVIEIDTDRAQYWLGVGAQPSKQVTALLKLTGDWQKFKGEEYDDSTLKQQAEKEAFVAPDKGSVVLPEVTKPKAEEAAAEEPAAEEDKTEEAAE</sequence>
<keyword evidence="1 3" id="KW-0689">Ribosomal protein</keyword>
<dbReference type="GO" id="GO:0003735">
    <property type="term" value="F:structural constituent of ribosome"/>
    <property type="evidence" value="ECO:0007669"/>
    <property type="project" value="InterPro"/>
</dbReference>
<comment type="similarity">
    <text evidence="3">Belongs to the bacterial ribosomal protein bS16 family.</text>
</comment>
<dbReference type="HAMAP" id="MF_00385">
    <property type="entry name" value="Ribosomal_bS16"/>
    <property type="match status" value="1"/>
</dbReference>
<organism evidence="5 6">
    <name type="scientific">Enteractinococcus helveticum</name>
    <dbReference type="NCBI Taxonomy" id="1837282"/>
    <lineage>
        <taxon>Bacteria</taxon>
        <taxon>Bacillati</taxon>
        <taxon>Actinomycetota</taxon>
        <taxon>Actinomycetes</taxon>
        <taxon>Micrococcales</taxon>
        <taxon>Micrococcaceae</taxon>
    </lineage>
</organism>
<dbReference type="InterPro" id="IPR023803">
    <property type="entry name" value="Ribosomal_bS16_dom_sf"/>
</dbReference>
<evidence type="ECO:0000256" key="3">
    <source>
        <dbReference type="HAMAP-Rule" id="MF_00385"/>
    </source>
</evidence>
<dbReference type="PANTHER" id="PTHR12919:SF20">
    <property type="entry name" value="SMALL RIBOSOMAL SUBUNIT PROTEIN BS16M"/>
    <property type="match status" value="1"/>
</dbReference>
<dbReference type="Pfam" id="PF00886">
    <property type="entry name" value="Ribosomal_S16"/>
    <property type="match status" value="1"/>
</dbReference>
<evidence type="ECO:0000313" key="5">
    <source>
        <dbReference type="EMBL" id="OAV51192.1"/>
    </source>
</evidence>
<dbReference type="RefSeq" id="WP_043055751.1">
    <property type="nucleotide sequence ID" value="NZ_LXEY01000116.1"/>
</dbReference>
<dbReference type="GO" id="GO:0005737">
    <property type="term" value="C:cytoplasm"/>
    <property type="evidence" value="ECO:0007669"/>
    <property type="project" value="UniProtKB-ARBA"/>
</dbReference>
<keyword evidence="6" id="KW-1185">Reference proteome</keyword>
<proteinExistence type="inferred from homology"/>
<evidence type="ECO:0000313" key="6">
    <source>
        <dbReference type="Proteomes" id="UP000078292"/>
    </source>
</evidence>
<dbReference type="InterPro" id="IPR020592">
    <property type="entry name" value="Ribosomal_bS16_CS"/>
</dbReference>
<dbReference type="STRING" id="1837282.A6F49_02050"/>
<dbReference type="GO" id="GO:0015935">
    <property type="term" value="C:small ribosomal subunit"/>
    <property type="evidence" value="ECO:0007669"/>
    <property type="project" value="TreeGrafter"/>
</dbReference>
<dbReference type="OrthoDB" id="9807878at2"/>
<name>A0A1B7LUP3_9MICC</name>
<dbReference type="PROSITE" id="PS00732">
    <property type="entry name" value="RIBOSOMAL_S16"/>
    <property type="match status" value="1"/>
</dbReference>
<dbReference type="GO" id="GO:0006412">
    <property type="term" value="P:translation"/>
    <property type="evidence" value="ECO:0007669"/>
    <property type="project" value="UniProtKB-UniRule"/>
</dbReference>
<dbReference type="Proteomes" id="UP000078292">
    <property type="component" value="Unassembled WGS sequence"/>
</dbReference>
<dbReference type="EMBL" id="LXEY01000116">
    <property type="protein sequence ID" value="OAV51192.1"/>
    <property type="molecule type" value="Genomic_DNA"/>
</dbReference>
<dbReference type="InterPro" id="IPR000307">
    <property type="entry name" value="Ribosomal_bS16"/>
</dbReference>
<dbReference type="SUPFAM" id="SSF54565">
    <property type="entry name" value="Ribosomal protein S16"/>
    <property type="match status" value="1"/>
</dbReference>
<feature type="region of interest" description="Disordered" evidence="4">
    <location>
        <begin position="115"/>
        <end position="140"/>
    </location>
</feature>
<accession>A0A1B7LUP3</accession>
<gene>
    <name evidence="3" type="primary">rpsP</name>
    <name evidence="5" type="ORF">A6F49_02050</name>
</gene>
<reference evidence="5 6" key="1">
    <citation type="submission" date="2016-04" db="EMBL/GenBank/DDBJ databases">
        <title>First whole genome shotgun sequence of the bacterium Enteractinococcus sp. strain UASWS1574.</title>
        <authorList>
            <person name="Crovadore J."/>
            <person name="Chablais R."/>
            <person name="Lefort F."/>
        </authorList>
    </citation>
    <scope>NUCLEOTIDE SEQUENCE [LARGE SCALE GENOMIC DNA]</scope>
    <source>
        <strain evidence="5 6">UASWS1574</strain>
    </source>
</reference>
<dbReference type="NCBIfam" id="TIGR00002">
    <property type="entry name" value="S16"/>
    <property type="match status" value="1"/>
</dbReference>
<keyword evidence="2 3" id="KW-0687">Ribonucleoprotein</keyword>
<feature type="compositionally biased region" description="Acidic residues" evidence="4">
    <location>
        <begin position="123"/>
        <end position="140"/>
    </location>
</feature>
<evidence type="ECO:0000256" key="4">
    <source>
        <dbReference type="SAM" id="MobiDB-lite"/>
    </source>
</evidence>